<dbReference type="EMBL" id="JANCPR020000073">
    <property type="protein sequence ID" value="MDJ1138076.1"/>
    <property type="molecule type" value="Genomic_DNA"/>
</dbReference>
<dbReference type="Proteomes" id="UP001214441">
    <property type="component" value="Unassembled WGS sequence"/>
</dbReference>
<feature type="transmembrane region" description="Helical" evidence="2">
    <location>
        <begin position="160"/>
        <end position="178"/>
    </location>
</feature>
<keyword evidence="2" id="KW-1133">Transmembrane helix</keyword>
<evidence type="ECO:0000256" key="3">
    <source>
        <dbReference type="SAM" id="SignalP"/>
    </source>
</evidence>
<evidence type="ECO:0000313" key="5">
    <source>
        <dbReference type="Proteomes" id="UP001214441"/>
    </source>
</evidence>
<dbReference type="RefSeq" id="WP_280842743.1">
    <property type="nucleotide sequence ID" value="NZ_JANCPR020000073.1"/>
</dbReference>
<feature type="transmembrane region" description="Helical" evidence="2">
    <location>
        <begin position="219"/>
        <end position="240"/>
    </location>
</feature>
<feature type="region of interest" description="Disordered" evidence="1">
    <location>
        <begin position="301"/>
        <end position="342"/>
    </location>
</feature>
<reference evidence="4 5" key="1">
    <citation type="submission" date="2023-05" db="EMBL/GenBank/DDBJ databases">
        <title>Streptantibioticus silvisoli sp. nov., acidotolerant actinomycetes 1 from pine litter.</title>
        <authorList>
            <person name="Swiecimska M."/>
            <person name="Golinska P."/>
            <person name="Sangal V."/>
            <person name="Wachnowicz B."/>
            <person name="Goodfellow M."/>
        </authorList>
    </citation>
    <scope>NUCLEOTIDE SEQUENCE [LARGE SCALE GENOMIC DNA]</scope>
    <source>
        <strain evidence="4 5">DSM 42109</strain>
    </source>
</reference>
<proteinExistence type="predicted"/>
<keyword evidence="2" id="KW-0472">Membrane</keyword>
<sequence length="342" mass="34549">MLVLVPVLVALALWAFAWPAARTAPRDLPLGVAGPAAATGRAERQLGRNEGAFDLHRYANESAARDAIRDREVYGAVAVTAKGPKLLTASAASPVVAQLLEQASARMAPEGARVPTEDVVAAPEGDPRGAALSASVLPLALAGMAAGALAWLLRLRGTRGVLVLIGSAALVGAVGAGIADSWLGVLSGDWWAEAAAIGLTVLAVASAVAGLGSLLGYRGIGLGALVAILFGNPFSGVSSAPEMLPEPLGLLGQFLPPGAGGTLLRSVSFFDGNGADSPAVVLTVWAVLGLLTVALARGRAGSPHTARPLQEGRGEERTERRGEEPAAEQTGTPQPSAPFRSA</sequence>
<feature type="transmembrane region" description="Helical" evidence="2">
    <location>
        <begin position="190"/>
        <end position="212"/>
    </location>
</feature>
<gene>
    <name evidence="4" type="ORF">NMN56_040195</name>
</gene>
<evidence type="ECO:0000256" key="2">
    <source>
        <dbReference type="SAM" id="Phobius"/>
    </source>
</evidence>
<keyword evidence="2" id="KW-0812">Transmembrane</keyword>
<keyword evidence="3" id="KW-0732">Signal</keyword>
<comment type="caution">
    <text evidence="4">The sequence shown here is derived from an EMBL/GenBank/DDBJ whole genome shotgun (WGS) entry which is preliminary data.</text>
</comment>
<evidence type="ECO:0000313" key="4">
    <source>
        <dbReference type="EMBL" id="MDJ1138076.1"/>
    </source>
</evidence>
<feature type="transmembrane region" description="Helical" evidence="2">
    <location>
        <begin position="279"/>
        <end position="298"/>
    </location>
</feature>
<keyword evidence="5" id="KW-1185">Reference proteome</keyword>
<accession>A0ABT7A9P4</accession>
<feature type="compositionally biased region" description="Basic and acidic residues" evidence="1">
    <location>
        <begin position="310"/>
        <end position="324"/>
    </location>
</feature>
<feature type="signal peptide" evidence="3">
    <location>
        <begin position="1"/>
        <end position="17"/>
    </location>
</feature>
<organism evidence="4 5">
    <name type="scientific">Streptomyces iconiensis</name>
    <dbReference type="NCBI Taxonomy" id="1384038"/>
    <lineage>
        <taxon>Bacteria</taxon>
        <taxon>Bacillati</taxon>
        <taxon>Actinomycetota</taxon>
        <taxon>Actinomycetes</taxon>
        <taxon>Kitasatosporales</taxon>
        <taxon>Streptomycetaceae</taxon>
        <taxon>Streptomyces</taxon>
    </lineage>
</organism>
<evidence type="ECO:0000256" key="1">
    <source>
        <dbReference type="SAM" id="MobiDB-lite"/>
    </source>
</evidence>
<protein>
    <submittedName>
        <fullName evidence="4">ABC transporter permease</fullName>
    </submittedName>
</protein>
<name>A0ABT7A9P4_9ACTN</name>
<feature type="chain" id="PRO_5045604887" evidence="3">
    <location>
        <begin position="18"/>
        <end position="342"/>
    </location>
</feature>
<feature type="transmembrane region" description="Helical" evidence="2">
    <location>
        <begin position="130"/>
        <end position="153"/>
    </location>
</feature>